<dbReference type="EC" id="2.7.11.1" evidence="2"/>
<dbReference type="GO" id="GO:0030247">
    <property type="term" value="F:polysaccharide binding"/>
    <property type="evidence" value="ECO:0007669"/>
    <property type="project" value="InterPro"/>
</dbReference>
<sequence>MQLLHPDILFTFLIITIILNQIPISSCANDVHYEKCSSSFRCANLKNLTYPFWGSSRPQYCGHPAFELQCRGEVATFTIMSESYRVLEVRDSDHRLRVERSDYWNNTCPTSLRNTTIDCNFFHYGPDSRNLTLYYDCPSPPFPQPGTASFSPRFNCSVNGTQKDNYFMMESILENADTSSSLSEIMGTCKSRVIVPILESEAELIETNSTVVNLKVALDHGFDVDWDANNSLCDECHNSGGHCGYSPSSGDFACYCRDGSFPSSCKSGE</sequence>
<dbReference type="Pfam" id="PF13947">
    <property type="entry name" value="GUB_WAK_bind"/>
    <property type="match status" value="1"/>
</dbReference>
<name>A0AAN9LRV9_CANGL</name>
<evidence type="ECO:0000256" key="1">
    <source>
        <dbReference type="ARBA" id="ARBA00004167"/>
    </source>
</evidence>
<protein>
    <recommendedName>
        <fullName evidence="2">non-specific serine/threonine protein kinase</fullName>
        <ecNumber evidence="2">2.7.11.1</ecNumber>
    </recommendedName>
</protein>
<dbReference type="PANTHER" id="PTHR33138:SF80">
    <property type="entry name" value="WALL-ASSOCIATED RECEPTOR KINASE CARBOXY-TERMINAL PROTEIN"/>
    <property type="match status" value="1"/>
</dbReference>
<dbReference type="EMBL" id="JAYMYQ010000004">
    <property type="protein sequence ID" value="KAK7340936.1"/>
    <property type="molecule type" value="Genomic_DNA"/>
</dbReference>
<feature type="signal peptide" evidence="7">
    <location>
        <begin position="1"/>
        <end position="27"/>
    </location>
</feature>
<reference evidence="10 11" key="1">
    <citation type="submission" date="2024-01" db="EMBL/GenBank/DDBJ databases">
        <title>The genomes of 5 underutilized Papilionoideae crops provide insights into root nodulation and disease resistanc.</title>
        <authorList>
            <person name="Jiang F."/>
        </authorList>
    </citation>
    <scope>NUCLEOTIDE SEQUENCE [LARGE SCALE GENOMIC DNA]</scope>
    <source>
        <strain evidence="10">LVBAO_FW01</strain>
        <tissue evidence="10">Leaves</tissue>
    </source>
</reference>
<dbReference type="AlphaFoldDB" id="A0AAN9LRV9"/>
<keyword evidence="4" id="KW-0325">Glycoprotein</keyword>
<feature type="domain" description="Wall-associated receptor kinase C-terminal" evidence="9">
    <location>
        <begin position="155"/>
        <end position="259"/>
    </location>
</feature>
<evidence type="ECO:0000256" key="5">
    <source>
        <dbReference type="ARBA" id="ARBA00047899"/>
    </source>
</evidence>
<feature type="domain" description="Wall-associated receptor kinase galacturonan-binding" evidence="8">
    <location>
        <begin position="36"/>
        <end position="99"/>
    </location>
</feature>
<evidence type="ECO:0000313" key="10">
    <source>
        <dbReference type="EMBL" id="KAK7340936.1"/>
    </source>
</evidence>
<organism evidence="10 11">
    <name type="scientific">Canavalia gladiata</name>
    <name type="common">Sword bean</name>
    <name type="synonym">Dolichos gladiatus</name>
    <dbReference type="NCBI Taxonomy" id="3824"/>
    <lineage>
        <taxon>Eukaryota</taxon>
        <taxon>Viridiplantae</taxon>
        <taxon>Streptophyta</taxon>
        <taxon>Embryophyta</taxon>
        <taxon>Tracheophyta</taxon>
        <taxon>Spermatophyta</taxon>
        <taxon>Magnoliopsida</taxon>
        <taxon>eudicotyledons</taxon>
        <taxon>Gunneridae</taxon>
        <taxon>Pentapetalae</taxon>
        <taxon>rosids</taxon>
        <taxon>fabids</taxon>
        <taxon>Fabales</taxon>
        <taxon>Fabaceae</taxon>
        <taxon>Papilionoideae</taxon>
        <taxon>50 kb inversion clade</taxon>
        <taxon>NPAAA clade</taxon>
        <taxon>indigoferoid/millettioid clade</taxon>
        <taxon>Phaseoleae</taxon>
        <taxon>Canavalia</taxon>
    </lineage>
</organism>
<evidence type="ECO:0000256" key="4">
    <source>
        <dbReference type="ARBA" id="ARBA00023180"/>
    </source>
</evidence>
<dbReference type="Proteomes" id="UP001367508">
    <property type="component" value="Unassembled WGS sequence"/>
</dbReference>
<evidence type="ECO:0000256" key="7">
    <source>
        <dbReference type="SAM" id="SignalP"/>
    </source>
</evidence>
<evidence type="ECO:0000256" key="2">
    <source>
        <dbReference type="ARBA" id="ARBA00012513"/>
    </source>
</evidence>
<proteinExistence type="predicted"/>
<dbReference type="Pfam" id="PF14380">
    <property type="entry name" value="WAK_assoc"/>
    <property type="match status" value="1"/>
</dbReference>
<comment type="catalytic activity">
    <reaction evidence="5">
        <text>L-threonyl-[protein] + ATP = O-phospho-L-threonyl-[protein] + ADP + H(+)</text>
        <dbReference type="Rhea" id="RHEA:46608"/>
        <dbReference type="Rhea" id="RHEA-COMP:11060"/>
        <dbReference type="Rhea" id="RHEA-COMP:11605"/>
        <dbReference type="ChEBI" id="CHEBI:15378"/>
        <dbReference type="ChEBI" id="CHEBI:30013"/>
        <dbReference type="ChEBI" id="CHEBI:30616"/>
        <dbReference type="ChEBI" id="CHEBI:61977"/>
        <dbReference type="ChEBI" id="CHEBI:456216"/>
        <dbReference type="EC" id="2.7.11.1"/>
    </reaction>
</comment>
<keyword evidence="11" id="KW-1185">Reference proteome</keyword>
<feature type="chain" id="PRO_5043023417" description="non-specific serine/threonine protein kinase" evidence="7">
    <location>
        <begin position="28"/>
        <end position="269"/>
    </location>
</feature>
<accession>A0AAN9LRV9</accession>
<dbReference type="GO" id="GO:0016020">
    <property type="term" value="C:membrane"/>
    <property type="evidence" value="ECO:0007669"/>
    <property type="project" value="UniProtKB-SubCell"/>
</dbReference>
<evidence type="ECO:0000313" key="11">
    <source>
        <dbReference type="Proteomes" id="UP001367508"/>
    </source>
</evidence>
<dbReference type="InterPro" id="IPR032872">
    <property type="entry name" value="WAK_assoc_C"/>
</dbReference>
<evidence type="ECO:0000256" key="6">
    <source>
        <dbReference type="ARBA" id="ARBA00048679"/>
    </source>
</evidence>
<evidence type="ECO:0000256" key="3">
    <source>
        <dbReference type="ARBA" id="ARBA00022729"/>
    </source>
</evidence>
<evidence type="ECO:0000259" key="9">
    <source>
        <dbReference type="Pfam" id="PF14380"/>
    </source>
</evidence>
<dbReference type="InterPro" id="IPR025287">
    <property type="entry name" value="WAK_GUB"/>
</dbReference>
<keyword evidence="3 7" id="KW-0732">Signal</keyword>
<comment type="caution">
    <text evidence="10">The sequence shown here is derived from an EMBL/GenBank/DDBJ whole genome shotgun (WGS) entry which is preliminary data.</text>
</comment>
<gene>
    <name evidence="10" type="ORF">VNO77_21654</name>
</gene>
<comment type="subcellular location">
    <subcellularLocation>
        <location evidence="1">Membrane</location>
        <topology evidence="1">Single-pass membrane protein</topology>
    </subcellularLocation>
</comment>
<comment type="catalytic activity">
    <reaction evidence="6">
        <text>L-seryl-[protein] + ATP = O-phospho-L-seryl-[protein] + ADP + H(+)</text>
        <dbReference type="Rhea" id="RHEA:17989"/>
        <dbReference type="Rhea" id="RHEA-COMP:9863"/>
        <dbReference type="Rhea" id="RHEA-COMP:11604"/>
        <dbReference type="ChEBI" id="CHEBI:15378"/>
        <dbReference type="ChEBI" id="CHEBI:29999"/>
        <dbReference type="ChEBI" id="CHEBI:30616"/>
        <dbReference type="ChEBI" id="CHEBI:83421"/>
        <dbReference type="ChEBI" id="CHEBI:456216"/>
        <dbReference type="EC" id="2.7.11.1"/>
    </reaction>
</comment>
<dbReference type="GO" id="GO:0004674">
    <property type="term" value="F:protein serine/threonine kinase activity"/>
    <property type="evidence" value="ECO:0007669"/>
    <property type="project" value="UniProtKB-EC"/>
</dbReference>
<dbReference type="PANTHER" id="PTHR33138">
    <property type="entry name" value="OS01G0690200 PROTEIN"/>
    <property type="match status" value="1"/>
</dbReference>
<evidence type="ECO:0000259" key="8">
    <source>
        <dbReference type="Pfam" id="PF13947"/>
    </source>
</evidence>